<proteinExistence type="predicted"/>
<dbReference type="KEGG" id="moc:BB934_38545"/>
<dbReference type="RefSeq" id="WP_099515079.1">
    <property type="nucleotide sequence ID" value="NZ_CP016619.1"/>
</dbReference>
<name>A0A1B2EW23_9HYPH</name>
<dbReference type="EMBL" id="CP016619">
    <property type="protein sequence ID" value="ANY84150.1"/>
    <property type="molecule type" value="Genomic_DNA"/>
</dbReference>
<evidence type="ECO:0000313" key="1">
    <source>
        <dbReference type="EMBL" id="ANY84150.1"/>
    </source>
</evidence>
<dbReference type="AlphaFoldDB" id="A0A1B2EW23"/>
<reference evidence="1" key="1">
    <citation type="submission" date="2016-07" db="EMBL/GenBank/DDBJ databases">
        <title>Microvirga ossetica sp. nov. a new species of rhizobia isolated from root nodules of the legume species Vicia alpestris Steven originated from North Ossetia region in the Caucasus.</title>
        <authorList>
            <person name="Safronova V.I."/>
            <person name="Kuznetsova I.G."/>
            <person name="Sazanova A.L."/>
            <person name="Belimov A."/>
            <person name="Andronov E."/>
            <person name="Osledkin Y.S."/>
            <person name="Onishchuk O.P."/>
            <person name="Kurchak O.N."/>
            <person name="Shaposhnikov A.I."/>
            <person name="Willems A."/>
            <person name="Tikhonovich I.A."/>
        </authorList>
    </citation>
    <scope>NUCLEOTIDE SEQUENCE [LARGE SCALE GENOMIC DNA]</scope>
    <source>
        <strain evidence="1">V5/3M</strain>
        <plasmid evidence="1">unnamed2</plasmid>
    </source>
</reference>
<gene>
    <name evidence="1" type="ORF">BB934_38545</name>
</gene>
<organism evidence="1">
    <name type="scientific">Microvirga ossetica</name>
    <dbReference type="NCBI Taxonomy" id="1882682"/>
    <lineage>
        <taxon>Bacteria</taxon>
        <taxon>Pseudomonadati</taxon>
        <taxon>Pseudomonadota</taxon>
        <taxon>Alphaproteobacteria</taxon>
        <taxon>Hyphomicrobiales</taxon>
        <taxon>Methylobacteriaceae</taxon>
        <taxon>Microvirga</taxon>
    </lineage>
</organism>
<keyword evidence="1" id="KW-0614">Plasmid</keyword>
<geneLocation type="plasmid" evidence="1">
    <name>unnamed2</name>
</geneLocation>
<sequence length="63" mass="7858">MTFEDRFRLAKIDWLKFRIALWKRKADEEPAFRWAYELRAEFYEADLREELAHLNPTRISQIR</sequence>
<protein>
    <submittedName>
        <fullName evidence="1">Uncharacterized protein</fullName>
    </submittedName>
</protein>
<accession>A0A1B2EW23</accession>